<reference evidence="2 3" key="1">
    <citation type="journal article" date="2019" name="Int. J. Syst. Evol. Microbiol.">
        <title>The Global Catalogue of Microorganisms (GCM) 10K type strain sequencing project: providing services to taxonomists for standard genome sequencing and annotation.</title>
        <authorList>
            <consortium name="The Broad Institute Genomics Platform"/>
            <consortium name="The Broad Institute Genome Sequencing Center for Infectious Disease"/>
            <person name="Wu L."/>
            <person name="Ma J."/>
        </authorList>
    </citation>
    <scope>NUCLEOTIDE SEQUENCE [LARGE SCALE GENOMIC DNA]</scope>
    <source>
        <strain evidence="2 3">JCM 14588</strain>
    </source>
</reference>
<keyword evidence="1" id="KW-0175">Coiled coil</keyword>
<name>A0ABN2BE62_9MICO</name>
<organism evidence="2 3">
    <name type="scientific">Dermacoccus barathri</name>
    <dbReference type="NCBI Taxonomy" id="322601"/>
    <lineage>
        <taxon>Bacteria</taxon>
        <taxon>Bacillati</taxon>
        <taxon>Actinomycetota</taxon>
        <taxon>Actinomycetes</taxon>
        <taxon>Micrococcales</taxon>
        <taxon>Dermacoccaceae</taxon>
        <taxon>Dermacoccus</taxon>
    </lineage>
</organism>
<dbReference type="Proteomes" id="UP001501288">
    <property type="component" value="Unassembled WGS sequence"/>
</dbReference>
<comment type="caution">
    <text evidence="2">The sequence shown here is derived from an EMBL/GenBank/DDBJ whole genome shotgun (WGS) entry which is preliminary data.</text>
</comment>
<dbReference type="InterPro" id="IPR027417">
    <property type="entry name" value="P-loop_NTPase"/>
</dbReference>
<proteinExistence type="predicted"/>
<sequence>MLQLRLLHLTFIGKNVEPASVAFGPAVTLVRGPSDTGKSFIVDAIDFMLGANALKEIPEREDYSTVLLGLELPDTTVVTLSRSVDGGNFGVYYSDVREGPLGVPDDTLAAKHNPVALGNVSRYLLNAIGLDGRKVRKNARNETDSLSFRNVAHLCVVDETQMQAEVPPALTGSYVTKTKEMSVLKVFLQDEDDSSLIPVESKSELAKLSNAKVDVVDRLLRELEAQLSDTPEASDLRDQLARLNVSIDQQSGSVSQLVERRATVTKQLGDQQRQFAAYEAEWGDANALKNRFDILSERYASDLARLATVRETGMLLGYFTAGTCVFCGAEPANQHKNTACEGDTSSFGAAVDEQARRTRVLADDLQATIADVNDRRQELRQLARRSDASRKELEASLVELEESLASDNSELKDLVGKRASIERFLSLYDQVEALEKMKRIVVDESTAETAAVAASVSLRAQREFSAELAKRLAAWGFPTPNDVRYDASSQDVVAGDQLRSSHGKGVRAILHAAFTLSLAKYCTDREIPHPGFVVLDTPVLTYRPPDQDPLADGEPPRHVVDGFYRDIQRQATGQVIVMENTDPTEPLDDQTVEIVFTAKEHGRYGFFPVDGLRGAKRHSDPRA</sequence>
<keyword evidence="3" id="KW-1185">Reference proteome</keyword>
<dbReference type="Gene3D" id="3.40.50.300">
    <property type="entry name" value="P-loop containing nucleotide triphosphate hydrolases"/>
    <property type="match status" value="2"/>
</dbReference>
<keyword evidence="2" id="KW-0547">Nucleotide-binding</keyword>
<gene>
    <name evidence="2" type="ORF">GCM10009762_08500</name>
</gene>
<dbReference type="GO" id="GO:0005524">
    <property type="term" value="F:ATP binding"/>
    <property type="evidence" value="ECO:0007669"/>
    <property type="project" value="UniProtKB-KW"/>
</dbReference>
<dbReference type="RefSeq" id="WP_346029791.1">
    <property type="nucleotide sequence ID" value="NZ_BAAANV010000025.1"/>
</dbReference>
<evidence type="ECO:0000256" key="1">
    <source>
        <dbReference type="SAM" id="Coils"/>
    </source>
</evidence>
<evidence type="ECO:0000313" key="3">
    <source>
        <dbReference type="Proteomes" id="UP001501288"/>
    </source>
</evidence>
<dbReference type="EMBL" id="BAAANV010000025">
    <property type="protein sequence ID" value="GAA1537098.1"/>
    <property type="molecule type" value="Genomic_DNA"/>
</dbReference>
<feature type="coiled-coil region" evidence="1">
    <location>
        <begin position="362"/>
        <end position="417"/>
    </location>
</feature>
<accession>A0ABN2BE62</accession>
<keyword evidence="2" id="KW-0067">ATP-binding</keyword>
<evidence type="ECO:0000313" key="2">
    <source>
        <dbReference type="EMBL" id="GAA1537098.1"/>
    </source>
</evidence>
<protein>
    <submittedName>
        <fullName evidence="2">ATP-binding protein</fullName>
    </submittedName>
</protein>
<dbReference type="SUPFAM" id="SSF52540">
    <property type="entry name" value="P-loop containing nucleoside triphosphate hydrolases"/>
    <property type="match status" value="1"/>
</dbReference>